<keyword evidence="5" id="KW-0808">Transferase</keyword>
<dbReference type="CDD" id="cd01989">
    <property type="entry name" value="USP_STK_Ubox_N"/>
    <property type="match status" value="1"/>
</dbReference>
<feature type="coiled-coil region" evidence="7">
    <location>
        <begin position="260"/>
        <end position="350"/>
    </location>
</feature>
<name>A0A8B8Q1B9_9MYRT</name>
<dbReference type="RefSeq" id="XP_030540879.1">
    <property type="nucleotide sequence ID" value="XM_030685019.2"/>
</dbReference>
<keyword evidence="10" id="KW-1185">Reference proteome</keyword>
<dbReference type="InterPro" id="IPR014729">
    <property type="entry name" value="Rossmann-like_a/b/a_fold"/>
</dbReference>
<dbReference type="InterPro" id="IPR051348">
    <property type="entry name" value="U-box_ubiquitin_ligases"/>
</dbReference>
<dbReference type="Pfam" id="PF04564">
    <property type="entry name" value="U-box"/>
    <property type="match status" value="1"/>
</dbReference>
<feature type="domain" description="Protein kinase" evidence="8">
    <location>
        <begin position="379"/>
        <end position="637"/>
    </location>
</feature>
<dbReference type="Gene3D" id="3.40.50.620">
    <property type="entry name" value="HUPs"/>
    <property type="match status" value="1"/>
</dbReference>
<dbReference type="SMART" id="SM00220">
    <property type="entry name" value="S_TKc"/>
    <property type="match status" value="1"/>
</dbReference>
<dbReference type="SUPFAM" id="SSF57850">
    <property type="entry name" value="RING/U-box"/>
    <property type="match status" value="1"/>
</dbReference>
<dbReference type="SUPFAM" id="SSF52402">
    <property type="entry name" value="Adenine nucleotide alpha hydrolases-like"/>
    <property type="match status" value="1"/>
</dbReference>
<dbReference type="PANTHER" id="PTHR45647:SF100">
    <property type="entry name" value="U-BOX DOMAIN-CONTAINING PROTEIN 33"/>
    <property type="match status" value="1"/>
</dbReference>
<dbReference type="SUPFAM" id="SSF56112">
    <property type="entry name" value="Protein kinase-like (PK-like)"/>
    <property type="match status" value="1"/>
</dbReference>
<comment type="pathway">
    <text evidence="3">Protein modification; protein ubiquitination.</text>
</comment>
<dbReference type="EC" id="2.3.2.27" evidence="4"/>
<dbReference type="Gene3D" id="3.30.40.10">
    <property type="entry name" value="Zinc/RING finger domain, C3HC4 (zinc finger)"/>
    <property type="match status" value="1"/>
</dbReference>
<dbReference type="SMART" id="SM00504">
    <property type="entry name" value="Ubox"/>
    <property type="match status" value="1"/>
</dbReference>
<dbReference type="InterPro" id="IPR008271">
    <property type="entry name" value="Ser/Thr_kinase_AS"/>
</dbReference>
<dbReference type="PROSITE" id="PS00108">
    <property type="entry name" value="PROTEIN_KINASE_ST"/>
    <property type="match status" value="1"/>
</dbReference>
<evidence type="ECO:0000256" key="6">
    <source>
        <dbReference type="ARBA" id="ARBA00022786"/>
    </source>
</evidence>
<dbReference type="AlphaFoldDB" id="A0A8B8Q1B9"/>
<evidence type="ECO:0000256" key="5">
    <source>
        <dbReference type="ARBA" id="ARBA00022679"/>
    </source>
</evidence>
<dbReference type="InterPro" id="IPR003613">
    <property type="entry name" value="Ubox_domain"/>
</dbReference>
<dbReference type="PROSITE" id="PS50011">
    <property type="entry name" value="PROTEIN_KINASE_DOM"/>
    <property type="match status" value="1"/>
</dbReference>
<dbReference type="KEGG" id="rarg:115748520"/>
<evidence type="ECO:0000313" key="11">
    <source>
        <dbReference type="RefSeq" id="XP_030540879.1"/>
    </source>
</evidence>
<accession>A0A8B8Q1B9</accession>
<dbReference type="Proteomes" id="UP000827889">
    <property type="component" value="Chromosome 9"/>
</dbReference>
<gene>
    <name evidence="11" type="primary">LOC115748520</name>
</gene>
<reference evidence="11" key="1">
    <citation type="submission" date="2025-08" db="UniProtKB">
        <authorList>
            <consortium name="RefSeq"/>
        </authorList>
    </citation>
    <scope>IDENTIFICATION</scope>
    <source>
        <tissue evidence="11">Leaf</tissue>
    </source>
</reference>
<proteinExistence type="predicted"/>
<evidence type="ECO:0000256" key="4">
    <source>
        <dbReference type="ARBA" id="ARBA00012483"/>
    </source>
</evidence>
<evidence type="ECO:0000256" key="3">
    <source>
        <dbReference type="ARBA" id="ARBA00004906"/>
    </source>
</evidence>
<dbReference type="InterPro" id="IPR013083">
    <property type="entry name" value="Znf_RING/FYVE/PHD"/>
</dbReference>
<evidence type="ECO:0000256" key="2">
    <source>
        <dbReference type="ARBA" id="ARBA00003861"/>
    </source>
</evidence>
<evidence type="ECO:0000256" key="1">
    <source>
        <dbReference type="ARBA" id="ARBA00000900"/>
    </source>
</evidence>
<dbReference type="UniPathway" id="UPA00143"/>
<sequence length="702" mass="79168">MEVSDGQSPARVFNERVYVAVGRDVTESKSALLWALYNFGGDFGIIHVHQHHRAGLRGGLAERPFYDSSSRNPEELARQEMESILDEYIHICDQARVQARKRYIEMQDIGKGIVELIEQHAITKLVMGAAADRHYLEGMQLTSMKAKFVNQHAHPSCHIWFVCNGLLICSREGDLNTYDMDVTPTLPGSFVVESGLQNIRSPPLSSLHSRSNSSEVEDDLALVRYETGEGSNHMTESSSVRAHEGYSQNQSYTGMEGSYSEDLYEQLDQARKEVERAKREALEELIRRQKAEKTANEASRKLKTLENVYNEQLRWRKDLEELLPKEKEAFEVLKKQHEELQMLNEELLASQTSEPSSARREEFISVFSFSDIEEATQSFDPSLMIEEGEYGSTYKGSLHHTQVAIKMLHLSNYHHEIQVATKSRHPNLVSLIGVCPDISAAIYEYLPNGSLEDQLRARDSSNHLSWQTRIHICADTCAALMFLHSCYGLVHGDLKPGNILLDSNFVAKITNFGLHSASSHSPTTGELSFASDVYSFGDVLLRLLTGRAALNLDEVMQNALDVGHLSALLDPTAGQWPFEQAKELAHLALSCRDIDSTNRPCLRSQVWPVLERMRTCCEASLSSRSGPEEPGQPPQYFTCPISHEIMQDPHVAADGFTYEAEAIRFWLSGHDTSPMTNLQLPNCELFPNQTLRSMIQEWLQNH</sequence>
<dbReference type="GO" id="GO:0005524">
    <property type="term" value="F:ATP binding"/>
    <property type="evidence" value="ECO:0007669"/>
    <property type="project" value="InterPro"/>
</dbReference>
<dbReference type="GO" id="GO:0016567">
    <property type="term" value="P:protein ubiquitination"/>
    <property type="evidence" value="ECO:0007669"/>
    <property type="project" value="UniProtKB-UniPathway"/>
</dbReference>
<dbReference type="OrthoDB" id="4062651at2759"/>
<feature type="domain" description="U-box" evidence="9">
    <location>
        <begin position="632"/>
        <end position="702"/>
    </location>
</feature>
<keyword evidence="6" id="KW-0833">Ubl conjugation pathway</keyword>
<dbReference type="InterPro" id="IPR011009">
    <property type="entry name" value="Kinase-like_dom_sf"/>
</dbReference>
<dbReference type="PANTHER" id="PTHR45647">
    <property type="entry name" value="OS02G0152300 PROTEIN"/>
    <property type="match status" value="1"/>
</dbReference>
<dbReference type="GeneID" id="115748520"/>
<evidence type="ECO:0000259" key="8">
    <source>
        <dbReference type="PROSITE" id="PS50011"/>
    </source>
</evidence>
<evidence type="ECO:0000256" key="7">
    <source>
        <dbReference type="SAM" id="Coils"/>
    </source>
</evidence>
<dbReference type="Pfam" id="PF07714">
    <property type="entry name" value="PK_Tyr_Ser-Thr"/>
    <property type="match status" value="1"/>
</dbReference>
<dbReference type="Gene3D" id="1.10.510.10">
    <property type="entry name" value="Transferase(Phosphotransferase) domain 1"/>
    <property type="match status" value="1"/>
</dbReference>
<evidence type="ECO:0000313" key="10">
    <source>
        <dbReference type="Proteomes" id="UP000827889"/>
    </source>
</evidence>
<dbReference type="InterPro" id="IPR000719">
    <property type="entry name" value="Prot_kinase_dom"/>
</dbReference>
<dbReference type="InterPro" id="IPR001245">
    <property type="entry name" value="Ser-Thr/Tyr_kinase_cat_dom"/>
</dbReference>
<comment type="catalytic activity">
    <reaction evidence="1">
        <text>S-ubiquitinyl-[E2 ubiquitin-conjugating enzyme]-L-cysteine + [acceptor protein]-L-lysine = [E2 ubiquitin-conjugating enzyme]-L-cysteine + N(6)-ubiquitinyl-[acceptor protein]-L-lysine.</text>
        <dbReference type="EC" id="2.3.2.27"/>
    </reaction>
</comment>
<evidence type="ECO:0000259" key="9">
    <source>
        <dbReference type="PROSITE" id="PS51698"/>
    </source>
</evidence>
<organism evidence="10 11">
    <name type="scientific">Rhodamnia argentea</name>
    <dbReference type="NCBI Taxonomy" id="178133"/>
    <lineage>
        <taxon>Eukaryota</taxon>
        <taxon>Viridiplantae</taxon>
        <taxon>Streptophyta</taxon>
        <taxon>Embryophyta</taxon>
        <taxon>Tracheophyta</taxon>
        <taxon>Spermatophyta</taxon>
        <taxon>Magnoliopsida</taxon>
        <taxon>eudicotyledons</taxon>
        <taxon>Gunneridae</taxon>
        <taxon>Pentapetalae</taxon>
        <taxon>rosids</taxon>
        <taxon>malvids</taxon>
        <taxon>Myrtales</taxon>
        <taxon>Myrtaceae</taxon>
        <taxon>Myrtoideae</taxon>
        <taxon>Myrteae</taxon>
        <taxon>Australasian group</taxon>
        <taxon>Rhodamnia</taxon>
    </lineage>
</organism>
<comment type="function">
    <text evidence="2">Functions as an E3 ubiquitin ligase.</text>
</comment>
<dbReference type="GO" id="GO:0004672">
    <property type="term" value="F:protein kinase activity"/>
    <property type="evidence" value="ECO:0007669"/>
    <property type="project" value="InterPro"/>
</dbReference>
<keyword evidence="7" id="KW-0175">Coiled coil</keyword>
<dbReference type="PROSITE" id="PS51698">
    <property type="entry name" value="U_BOX"/>
    <property type="match status" value="1"/>
</dbReference>
<protein>
    <recommendedName>
        <fullName evidence="4">RING-type E3 ubiquitin transferase</fullName>
        <ecNumber evidence="4">2.3.2.27</ecNumber>
    </recommendedName>
</protein>
<dbReference type="CDD" id="cd16655">
    <property type="entry name" value="RING-Ubox_WDSUB1-like"/>
    <property type="match status" value="1"/>
</dbReference>
<dbReference type="GO" id="GO:0061630">
    <property type="term" value="F:ubiquitin protein ligase activity"/>
    <property type="evidence" value="ECO:0007669"/>
    <property type="project" value="UniProtKB-EC"/>
</dbReference>